<accession>A0A6A6V900</accession>
<name>A0A6A6V900_9PLEO</name>
<dbReference type="Proteomes" id="UP000799440">
    <property type="component" value="Unassembled WGS sequence"/>
</dbReference>
<evidence type="ECO:0000313" key="2">
    <source>
        <dbReference type="Proteomes" id="UP000799440"/>
    </source>
</evidence>
<organism evidence="1 2">
    <name type="scientific">Sporormia fimetaria CBS 119925</name>
    <dbReference type="NCBI Taxonomy" id="1340428"/>
    <lineage>
        <taxon>Eukaryota</taxon>
        <taxon>Fungi</taxon>
        <taxon>Dikarya</taxon>
        <taxon>Ascomycota</taxon>
        <taxon>Pezizomycotina</taxon>
        <taxon>Dothideomycetes</taxon>
        <taxon>Pleosporomycetidae</taxon>
        <taxon>Pleosporales</taxon>
        <taxon>Sporormiaceae</taxon>
        <taxon>Sporormia</taxon>
    </lineage>
</organism>
<sequence>MWWFLSQITREETTNDCEDGYECGAEGVSLSLDRIVTPAGKVVFNTLSIEEYNVIVDGLFEDRGADSEDEPHYTGNEAALTTFRYHVTVLVLFEKATFISRWISCRKDLTVIPDVVRVVRCPEANFGERKLAAVPELIRQDMLSHPQTANEVSTAVFKPSLAKSLSEILQYGSRIPSKSQAGFDVFQKVLDYCLSNDIVHLVRESLQRLTRRDSEHSSWSASTTIINMIARQLEQDVANGVRIEWDSWFSLSPQKQYSLDAERPMHVHQVTQGRSFRRACCFFRYVALALCGPEDTVDGRVRSRRRL</sequence>
<proteinExistence type="predicted"/>
<gene>
    <name evidence="1" type="ORF">M011DRAFT_73757</name>
</gene>
<dbReference type="EMBL" id="MU006575">
    <property type="protein sequence ID" value="KAF2747005.1"/>
    <property type="molecule type" value="Genomic_DNA"/>
</dbReference>
<evidence type="ECO:0000313" key="1">
    <source>
        <dbReference type="EMBL" id="KAF2747005.1"/>
    </source>
</evidence>
<dbReference type="AlphaFoldDB" id="A0A6A6V900"/>
<keyword evidence="2" id="KW-1185">Reference proteome</keyword>
<reference evidence="1" key="1">
    <citation type="journal article" date="2020" name="Stud. Mycol.">
        <title>101 Dothideomycetes genomes: a test case for predicting lifestyles and emergence of pathogens.</title>
        <authorList>
            <person name="Haridas S."/>
            <person name="Albert R."/>
            <person name="Binder M."/>
            <person name="Bloem J."/>
            <person name="Labutti K."/>
            <person name="Salamov A."/>
            <person name="Andreopoulos B."/>
            <person name="Baker S."/>
            <person name="Barry K."/>
            <person name="Bills G."/>
            <person name="Bluhm B."/>
            <person name="Cannon C."/>
            <person name="Castanera R."/>
            <person name="Culley D."/>
            <person name="Daum C."/>
            <person name="Ezra D."/>
            <person name="Gonzalez J."/>
            <person name="Henrissat B."/>
            <person name="Kuo A."/>
            <person name="Liang C."/>
            <person name="Lipzen A."/>
            <person name="Lutzoni F."/>
            <person name="Magnuson J."/>
            <person name="Mondo S."/>
            <person name="Nolan M."/>
            <person name="Ohm R."/>
            <person name="Pangilinan J."/>
            <person name="Park H.-J."/>
            <person name="Ramirez L."/>
            <person name="Alfaro M."/>
            <person name="Sun H."/>
            <person name="Tritt A."/>
            <person name="Yoshinaga Y."/>
            <person name="Zwiers L.-H."/>
            <person name="Turgeon B."/>
            <person name="Goodwin S."/>
            <person name="Spatafora J."/>
            <person name="Crous P."/>
            <person name="Grigoriev I."/>
        </authorList>
    </citation>
    <scope>NUCLEOTIDE SEQUENCE</scope>
    <source>
        <strain evidence="1">CBS 119925</strain>
    </source>
</reference>
<protein>
    <submittedName>
        <fullName evidence="1">Uncharacterized protein</fullName>
    </submittedName>
</protein>